<comment type="caution">
    <text evidence="1">The sequence shown here is derived from an EMBL/GenBank/DDBJ whole genome shotgun (WGS) entry which is preliminary data.</text>
</comment>
<dbReference type="EMBL" id="JAANYN010000008">
    <property type="protein sequence ID" value="NHE58645.1"/>
    <property type="molecule type" value="Genomic_DNA"/>
</dbReference>
<evidence type="ECO:0000313" key="2">
    <source>
        <dbReference type="Proteomes" id="UP000649799"/>
    </source>
</evidence>
<reference evidence="1 2" key="1">
    <citation type="submission" date="2020-03" db="EMBL/GenBank/DDBJ databases">
        <title>Cyclobacterium plantarum sp. nov., a marine bacterium isolated from a coastal-marine wetland.</title>
        <authorList>
            <person name="Sanchez-Porro C."/>
            <person name="Ventosa A."/>
            <person name="Amoozegar M."/>
        </authorList>
    </citation>
    <scope>NUCLEOTIDE SEQUENCE [LARGE SCALE GENOMIC DNA]</scope>
    <source>
        <strain evidence="1 2">GBPx2</strain>
    </source>
</reference>
<protein>
    <recommendedName>
        <fullName evidence="3">DUF3221 domain-containing protein</fullName>
    </recommendedName>
</protein>
<evidence type="ECO:0008006" key="3">
    <source>
        <dbReference type="Google" id="ProtNLM"/>
    </source>
</evidence>
<accession>A0ABX0HBA4</accession>
<name>A0ABX0HBA4_9BACT</name>
<dbReference type="Proteomes" id="UP000649799">
    <property type="component" value="Unassembled WGS sequence"/>
</dbReference>
<proteinExistence type="predicted"/>
<organism evidence="1 2">
    <name type="scientific">Cyclobacterium plantarum</name>
    <dbReference type="NCBI Taxonomy" id="2716263"/>
    <lineage>
        <taxon>Bacteria</taxon>
        <taxon>Pseudomonadati</taxon>
        <taxon>Bacteroidota</taxon>
        <taxon>Cytophagia</taxon>
        <taxon>Cytophagales</taxon>
        <taxon>Cyclobacteriaceae</taxon>
        <taxon>Cyclobacterium</taxon>
    </lineage>
</organism>
<keyword evidence="2" id="KW-1185">Reference proteome</keyword>
<sequence length="124" mass="14340">MKKRTIFIGFSIFLFLLTIIFGLRPISTSTLEDTEVIQGNLVSIVSNEKTRDISLKIEGYNKNYYINRGLDGARDIVNLSSEMKRSEVEIFYAKHWTPLDPFGKSKHVARIVWHGDIIYDEINK</sequence>
<gene>
    <name evidence="1" type="ORF">G9Q97_17685</name>
</gene>
<evidence type="ECO:0000313" key="1">
    <source>
        <dbReference type="EMBL" id="NHE58645.1"/>
    </source>
</evidence>
<dbReference type="RefSeq" id="WP_166149233.1">
    <property type="nucleotide sequence ID" value="NZ_JAANYN010000008.1"/>
</dbReference>